<proteinExistence type="predicted"/>
<reference evidence="3 4" key="1">
    <citation type="journal article" date="2023" name="G3 (Bethesda)">
        <title>A chromosome-level genome assembly of Zasmidium syzygii isolated from banana leaves.</title>
        <authorList>
            <person name="van Westerhoven A.C."/>
            <person name="Mehrabi R."/>
            <person name="Talebi R."/>
            <person name="Steentjes M.B.F."/>
            <person name="Corcolon B."/>
            <person name="Chong P.A."/>
            <person name="Kema G.H.J."/>
            <person name="Seidl M.F."/>
        </authorList>
    </citation>
    <scope>NUCLEOTIDE SEQUENCE [LARGE SCALE GENOMIC DNA]</scope>
    <source>
        <strain evidence="3 4">P124</strain>
    </source>
</reference>
<accession>A0ABR0E6A0</accession>
<protein>
    <submittedName>
        <fullName evidence="3">Uncharacterized protein</fullName>
    </submittedName>
</protein>
<evidence type="ECO:0000313" key="3">
    <source>
        <dbReference type="EMBL" id="KAK4496765.1"/>
    </source>
</evidence>
<keyword evidence="4" id="KW-1185">Reference proteome</keyword>
<dbReference type="PANTHER" id="PTHR36587:SF2">
    <property type="entry name" value="EXPRESSION SITE-ASSOCIATED GENE 3 (ESAG3)-LIKE PROTEIN"/>
    <property type="match status" value="1"/>
</dbReference>
<sequence>MHLRARSRTAATIERELGGEVEPPLSPRYEEEAASQRQGLLNEQQTYLRQEEKMASSSTGLRAIFYTQGKTFFLLLASWLLFYLYIRLPRTDNASDIVVENIPTQDIETSSEAVLDPSNLHLLIPASKPDANFCKAVLSAGILGYPAPVIINQAEGSDSALYTKLTGINDYLKQLDHSHDEDLVLLVDGHDIWLQLRPQTLIDRYFGINVNANDRLSTQLKGAAEKNGIRQEIVFGAQKRCWPWTSTDAACYAMPPSTLPKDIYGPKTDTDIGYEPNPYIKYRPRYLNSGVALGSVRAMKKLFTQALEILQYEANMLSDQHIFSHILGEQELWREAIRRDNLAGHEKFLDSIKDYVPKNRFNKTHVDLVRIKAAMREDKSYEFNIGLDYASELGLSTVFAEDETAWLTWSNAHQLQQADHNLNITSANSHLGNLSADISTTLPPFWTFNVEKSLSRWKPWSDIPLFTNVPTGVVPAIIHHNAHRDGRESLRHTWWPETWFYTSARILYDAWVYEPLAPIAFSGGRDWWPSERWKGGARNWTGEVEHGKPVERWVRFEETCGGFHEEVFGDGRGVWKLPEDH</sequence>
<name>A0ABR0E6A0_ZASCE</name>
<dbReference type="EMBL" id="JAXOVC010000010">
    <property type="protein sequence ID" value="KAK4496765.1"/>
    <property type="molecule type" value="Genomic_DNA"/>
</dbReference>
<gene>
    <name evidence="3" type="ORF">PRZ48_012748</name>
</gene>
<evidence type="ECO:0000256" key="2">
    <source>
        <dbReference type="SAM" id="Phobius"/>
    </source>
</evidence>
<dbReference type="Proteomes" id="UP001305779">
    <property type="component" value="Unassembled WGS sequence"/>
</dbReference>
<evidence type="ECO:0000313" key="4">
    <source>
        <dbReference type="Proteomes" id="UP001305779"/>
    </source>
</evidence>
<evidence type="ECO:0000256" key="1">
    <source>
        <dbReference type="SAM" id="MobiDB-lite"/>
    </source>
</evidence>
<organism evidence="3 4">
    <name type="scientific">Zasmidium cellare</name>
    <name type="common">Wine cellar mold</name>
    <name type="synonym">Racodium cellare</name>
    <dbReference type="NCBI Taxonomy" id="395010"/>
    <lineage>
        <taxon>Eukaryota</taxon>
        <taxon>Fungi</taxon>
        <taxon>Dikarya</taxon>
        <taxon>Ascomycota</taxon>
        <taxon>Pezizomycotina</taxon>
        <taxon>Dothideomycetes</taxon>
        <taxon>Dothideomycetidae</taxon>
        <taxon>Mycosphaerellales</taxon>
        <taxon>Mycosphaerellaceae</taxon>
        <taxon>Zasmidium</taxon>
    </lineage>
</organism>
<keyword evidence="2" id="KW-0472">Membrane</keyword>
<dbReference type="CDD" id="cd22997">
    <property type="entry name" value="GT_LH"/>
    <property type="match status" value="1"/>
</dbReference>
<keyword evidence="2" id="KW-1133">Transmembrane helix</keyword>
<dbReference type="PANTHER" id="PTHR36587">
    <property type="entry name" value="EXPRESSION SITE-ASSOCIATED GENE 3 (ESAG3)-LIKE PROTEIN"/>
    <property type="match status" value="1"/>
</dbReference>
<feature type="region of interest" description="Disordered" evidence="1">
    <location>
        <begin position="1"/>
        <end position="36"/>
    </location>
</feature>
<comment type="caution">
    <text evidence="3">The sequence shown here is derived from an EMBL/GenBank/DDBJ whole genome shotgun (WGS) entry which is preliminary data.</text>
</comment>
<feature type="transmembrane region" description="Helical" evidence="2">
    <location>
        <begin position="63"/>
        <end position="86"/>
    </location>
</feature>
<keyword evidence="2" id="KW-0812">Transmembrane</keyword>